<name>A0A8J4A895_9ACTN</name>
<reference evidence="2" key="1">
    <citation type="journal article" date="2021" name="Int. J. Syst. Evol. Microbiol.">
        <title>Actinocatenispora comari sp. nov., an endophytic actinomycete isolated from aerial parts of Comarum salesowianum.</title>
        <authorList>
            <person name="Oyunbileg N."/>
            <person name="Iizaka Y."/>
            <person name="Hamada M."/>
            <person name="Davaapurev B.O."/>
            <person name="Fukumoto A."/>
            <person name="Tsetseg B."/>
            <person name="Kato F."/>
            <person name="Tamura T."/>
            <person name="Batkhuu J."/>
            <person name="Anzai Y."/>
        </authorList>
    </citation>
    <scope>NUCLEOTIDE SEQUENCE [LARGE SCALE GENOMIC DNA]</scope>
    <source>
        <strain evidence="2">NUM-2625</strain>
    </source>
</reference>
<evidence type="ECO:0000313" key="2">
    <source>
        <dbReference type="Proteomes" id="UP000614996"/>
    </source>
</evidence>
<dbReference type="Proteomes" id="UP000614996">
    <property type="component" value="Unassembled WGS sequence"/>
</dbReference>
<dbReference type="AlphaFoldDB" id="A0A8J4A895"/>
<sequence>MPIACHTCGHPDVDHDGDVCFHDSPEDRCVDHPDLAHGQCRCEYYLPLDDGTDLPAGHAGRRAR</sequence>
<protein>
    <submittedName>
        <fullName evidence="1">Uncharacterized protein</fullName>
    </submittedName>
</protein>
<dbReference type="RefSeq" id="WP_207122784.1">
    <property type="nucleotide sequence ID" value="NZ_BOPO01000004.1"/>
</dbReference>
<accession>A0A8J4A895</accession>
<proteinExistence type="predicted"/>
<dbReference type="EMBL" id="BOPO01000004">
    <property type="protein sequence ID" value="GIL25145.1"/>
    <property type="molecule type" value="Genomic_DNA"/>
</dbReference>
<gene>
    <name evidence="1" type="ORF">NUM_04000</name>
</gene>
<evidence type="ECO:0000313" key="1">
    <source>
        <dbReference type="EMBL" id="GIL25145.1"/>
    </source>
</evidence>
<organism evidence="1 2">
    <name type="scientific">Actinocatenispora comari</name>
    <dbReference type="NCBI Taxonomy" id="2807577"/>
    <lineage>
        <taxon>Bacteria</taxon>
        <taxon>Bacillati</taxon>
        <taxon>Actinomycetota</taxon>
        <taxon>Actinomycetes</taxon>
        <taxon>Micromonosporales</taxon>
        <taxon>Micromonosporaceae</taxon>
        <taxon>Actinocatenispora</taxon>
    </lineage>
</organism>
<keyword evidence="2" id="KW-1185">Reference proteome</keyword>
<comment type="caution">
    <text evidence="1">The sequence shown here is derived from an EMBL/GenBank/DDBJ whole genome shotgun (WGS) entry which is preliminary data.</text>
</comment>